<protein>
    <submittedName>
        <fullName evidence="3">Uncharacterized protein</fullName>
    </submittedName>
</protein>
<feature type="compositionally biased region" description="Basic and acidic residues" evidence="1">
    <location>
        <begin position="108"/>
        <end position="118"/>
    </location>
</feature>
<feature type="compositionally biased region" description="Basic and acidic residues" evidence="1">
    <location>
        <begin position="56"/>
        <end position="80"/>
    </location>
</feature>
<sequence length="230" mass="27172">MRSKTYLLIFLAVFLLIGADGARDRKKNKNRNRDNESGAEGEEQGTRAGSFFGGQDEERRKETKDRVIERLMEKKEREKEEESSEEKDEKEKNGTSSEIEIPKRRRRNLELSRAKELNDGSVQSLDKKSGHEHPKHQHRIRRWPSAMKKEHMDKPMHRKRKAGRKTIKHKQAARIRRAKKLEPTLDENVEDEMKTKKSKVSSSSSESNEGTRKARSFRTSHHRHRRDYFR</sequence>
<dbReference type="EMBL" id="JAVFWL010000006">
    <property type="protein sequence ID" value="KAK6766749.1"/>
    <property type="molecule type" value="Genomic_DNA"/>
</dbReference>
<evidence type="ECO:0000256" key="2">
    <source>
        <dbReference type="SAM" id="SignalP"/>
    </source>
</evidence>
<feature type="region of interest" description="Disordered" evidence="1">
    <location>
        <begin position="22"/>
        <end position="230"/>
    </location>
</feature>
<evidence type="ECO:0000313" key="3">
    <source>
        <dbReference type="EMBL" id="KAK6766749.1"/>
    </source>
</evidence>
<feature type="compositionally biased region" description="Basic residues" evidence="1">
    <location>
        <begin position="213"/>
        <end position="230"/>
    </location>
</feature>
<organism evidence="3 4">
    <name type="scientific">Necator americanus</name>
    <name type="common">Human hookworm</name>
    <dbReference type="NCBI Taxonomy" id="51031"/>
    <lineage>
        <taxon>Eukaryota</taxon>
        <taxon>Metazoa</taxon>
        <taxon>Ecdysozoa</taxon>
        <taxon>Nematoda</taxon>
        <taxon>Chromadorea</taxon>
        <taxon>Rhabditida</taxon>
        <taxon>Rhabditina</taxon>
        <taxon>Rhabditomorpha</taxon>
        <taxon>Strongyloidea</taxon>
        <taxon>Ancylostomatidae</taxon>
        <taxon>Bunostominae</taxon>
        <taxon>Necator</taxon>
    </lineage>
</organism>
<feature type="signal peptide" evidence="2">
    <location>
        <begin position="1"/>
        <end position="21"/>
    </location>
</feature>
<evidence type="ECO:0000313" key="4">
    <source>
        <dbReference type="Proteomes" id="UP001303046"/>
    </source>
</evidence>
<feature type="compositionally biased region" description="Basic residues" evidence="1">
    <location>
        <begin position="133"/>
        <end position="142"/>
    </location>
</feature>
<feature type="chain" id="PRO_5045869600" evidence="2">
    <location>
        <begin position="22"/>
        <end position="230"/>
    </location>
</feature>
<keyword evidence="4" id="KW-1185">Reference proteome</keyword>
<dbReference type="Proteomes" id="UP001303046">
    <property type="component" value="Unassembled WGS sequence"/>
</dbReference>
<name>A0ABR1EVS9_NECAM</name>
<keyword evidence="2" id="KW-0732">Signal</keyword>
<accession>A0ABR1EVS9</accession>
<proteinExistence type="predicted"/>
<comment type="caution">
    <text evidence="3">The sequence shown here is derived from an EMBL/GenBank/DDBJ whole genome shotgun (WGS) entry which is preliminary data.</text>
</comment>
<reference evidence="3 4" key="1">
    <citation type="submission" date="2023-08" db="EMBL/GenBank/DDBJ databases">
        <title>A Necator americanus chromosomal reference genome.</title>
        <authorList>
            <person name="Ilik V."/>
            <person name="Petrzelkova K.J."/>
            <person name="Pardy F."/>
            <person name="Fuh T."/>
            <person name="Niatou-Singa F.S."/>
            <person name="Gouil Q."/>
            <person name="Baker L."/>
            <person name="Ritchie M.E."/>
            <person name="Jex A.R."/>
            <person name="Gazzola D."/>
            <person name="Li H."/>
            <person name="Toshio Fujiwara R."/>
            <person name="Zhan B."/>
            <person name="Aroian R.V."/>
            <person name="Pafco B."/>
            <person name="Schwarz E.M."/>
        </authorList>
    </citation>
    <scope>NUCLEOTIDE SEQUENCE [LARGE SCALE GENOMIC DNA]</scope>
    <source>
        <strain evidence="3 4">Aroian</strain>
        <tissue evidence="3">Whole animal</tissue>
    </source>
</reference>
<evidence type="ECO:0000256" key="1">
    <source>
        <dbReference type="SAM" id="MobiDB-lite"/>
    </source>
</evidence>
<feature type="compositionally biased region" description="Basic residues" evidence="1">
    <location>
        <begin position="156"/>
        <end position="179"/>
    </location>
</feature>
<gene>
    <name evidence="3" type="primary">Necator_chrX.g26347</name>
    <name evidence="3" type="ORF">RB195_026181</name>
</gene>